<dbReference type="RefSeq" id="WP_301590920.1">
    <property type="nucleotide sequence ID" value="NZ_JAPFQI010000011.1"/>
</dbReference>
<reference evidence="3 4" key="1">
    <citation type="submission" date="2022-10" db="EMBL/GenBank/DDBJ databases">
        <title>Roseococcus glaciei nov., sp. nov., isolated from glacier.</title>
        <authorList>
            <person name="Liu Q."/>
            <person name="Xin Y.-H."/>
        </authorList>
    </citation>
    <scope>NUCLEOTIDE SEQUENCE [LARGE SCALE GENOMIC DNA]</scope>
    <source>
        <strain evidence="3 4">MDT2-1-1</strain>
    </source>
</reference>
<feature type="chain" id="PRO_5047372446" description="DUF4412 domain-containing protein" evidence="2">
    <location>
        <begin position="18"/>
        <end position="208"/>
    </location>
</feature>
<evidence type="ECO:0000256" key="2">
    <source>
        <dbReference type="SAM" id="SignalP"/>
    </source>
</evidence>
<comment type="caution">
    <text evidence="3">The sequence shown here is derived from an EMBL/GenBank/DDBJ whole genome shotgun (WGS) entry which is preliminary data.</text>
</comment>
<name>A0ABT3NXE3_9PROT</name>
<evidence type="ECO:0008006" key="5">
    <source>
        <dbReference type="Google" id="ProtNLM"/>
    </source>
</evidence>
<evidence type="ECO:0000256" key="1">
    <source>
        <dbReference type="SAM" id="MobiDB-lite"/>
    </source>
</evidence>
<protein>
    <recommendedName>
        <fullName evidence="5">DUF4412 domain-containing protein</fullName>
    </recommendedName>
</protein>
<feature type="region of interest" description="Disordered" evidence="1">
    <location>
        <begin position="174"/>
        <end position="208"/>
    </location>
</feature>
<feature type="signal peptide" evidence="2">
    <location>
        <begin position="1"/>
        <end position="17"/>
    </location>
</feature>
<gene>
    <name evidence="3" type="ORF">OF850_14255</name>
</gene>
<keyword evidence="2" id="KW-0732">Signal</keyword>
<dbReference type="Proteomes" id="UP001526430">
    <property type="component" value="Unassembled WGS sequence"/>
</dbReference>
<keyword evidence="4" id="KW-1185">Reference proteome</keyword>
<proteinExistence type="predicted"/>
<organism evidence="3 4">
    <name type="scientific">Sabulicella glaciei</name>
    <dbReference type="NCBI Taxonomy" id="2984948"/>
    <lineage>
        <taxon>Bacteria</taxon>
        <taxon>Pseudomonadati</taxon>
        <taxon>Pseudomonadota</taxon>
        <taxon>Alphaproteobacteria</taxon>
        <taxon>Acetobacterales</taxon>
        <taxon>Acetobacteraceae</taxon>
        <taxon>Sabulicella</taxon>
    </lineage>
</organism>
<evidence type="ECO:0000313" key="4">
    <source>
        <dbReference type="Proteomes" id="UP001526430"/>
    </source>
</evidence>
<accession>A0ABT3NXE3</accession>
<evidence type="ECO:0000313" key="3">
    <source>
        <dbReference type="EMBL" id="MCW8086795.1"/>
    </source>
</evidence>
<sequence>MHRLIIAALLAAAPAVAQERPSVTPTRDATVTYRLQGTPGGAAGGSLSEMRIGFLAAQQLIRLDLPTGGGYIVADSRARTGFLVSEAQRAVVVLPPGSGTAGMLPHESANYTREGADTVAGFPCTLWRVDDAGRSARACITTDGLILRAEGQNGRMEAVAVDRTPLDPRRFERPTGFRVMQAPSDVPAGAGATLPRGTALPPPGLPGR</sequence>
<dbReference type="EMBL" id="JAPFQI010000011">
    <property type="protein sequence ID" value="MCW8086795.1"/>
    <property type="molecule type" value="Genomic_DNA"/>
</dbReference>